<keyword evidence="2" id="KW-0472">Membrane</keyword>
<feature type="transmembrane region" description="Helical" evidence="2">
    <location>
        <begin position="260"/>
        <end position="279"/>
    </location>
</feature>
<feature type="transmembrane region" description="Helical" evidence="2">
    <location>
        <begin position="169"/>
        <end position="188"/>
    </location>
</feature>
<keyword evidence="2" id="KW-0812">Transmembrane</keyword>
<dbReference type="EMBL" id="JANAWD010000470">
    <property type="protein sequence ID" value="KAJ3478984.1"/>
    <property type="molecule type" value="Genomic_DNA"/>
</dbReference>
<proteinExistence type="predicted"/>
<protein>
    <recommendedName>
        <fullName evidence="3">DUF6535 domain-containing protein</fullName>
    </recommendedName>
</protein>
<keyword evidence="2" id="KW-1133">Transmembrane helix</keyword>
<feature type="domain" description="DUF6535" evidence="3">
    <location>
        <begin position="80"/>
        <end position="248"/>
    </location>
</feature>
<sequence>MDGSKNKFSSFRPSTLSDASVRSQHGVLEGYHNSPQSPSPIPFVVPSQGGTAVEYAAMNSSTYSGFLGQDQSRSKLAIALQTHDEDKIRNCTTSIDTLLVFAGLFSAIIAAFLIESYKLLQQNSTDLSAQLLMQISVQLAGLAGNSSMVVQVPEVPQFTAPSSAIRVNALWFAGLICSLATASLAIFVKQCLSEYLAWGCTSAEERIRVRHVRHEGLVRWRVFETAAVLPLLLQVAFLLFLVGLIEFLHDIDRTVWECTMILIVIWLSISAAAVFSPAFSVGCPYKTPLLNRAMQRFRWITSRLGVRSSWETYKSDEARDVHYHFPGDERGIRFDDSYDTPAIVSADETLADDGALMDTIGDCIKHAGGKEIVDITRKILSHRLGIQIHTLSDKIPFDRITTRVLQVAVDVLSVAIRRGVMSSNDQWKEWLKEAVKGLASLMNHVLSNGRAVRIEGGIVAIAQTFVLGLPEVRGVVDILATDSPFVESWSQYEIDGPPDKPYGLLIANVIAVAEEKLRENDISLRFLGEILAIINGMPDNALKNCEKDLQDFTRAAISGLLPQVSTSEYRG</sequence>
<dbReference type="Pfam" id="PF20153">
    <property type="entry name" value="DUF6535"/>
    <property type="match status" value="1"/>
</dbReference>
<evidence type="ECO:0000256" key="2">
    <source>
        <dbReference type="SAM" id="Phobius"/>
    </source>
</evidence>
<dbReference type="InterPro" id="IPR045338">
    <property type="entry name" value="DUF6535"/>
</dbReference>
<evidence type="ECO:0000313" key="5">
    <source>
        <dbReference type="Proteomes" id="UP001212997"/>
    </source>
</evidence>
<comment type="caution">
    <text evidence="4">The sequence shown here is derived from an EMBL/GenBank/DDBJ whole genome shotgun (WGS) entry which is preliminary data.</text>
</comment>
<dbReference type="Proteomes" id="UP001212997">
    <property type="component" value="Unassembled WGS sequence"/>
</dbReference>
<name>A0AAD5YFC1_9APHY</name>
<gene>
    <name evidence="4" type="ORF">NLI96_g9384</name>
</gene>
<evidence type="ECO:0000259" key="3">
    <source>
        <dbReference type="Pfam" id="PF20153"/>
    </source>
</evidence>
<evidence type="ECO:0000256" key="1">
    <source>
        <dbReference type="SAM" id="MobiDB-lite"/>
    </source>
</evidence>
<keyword evidence="5" id="KW-1185">Reference proteome</keyword>
<evidence type="ECO:0000313" key="4">
    <source>
        <dbReference type="EMBL" id="KAJ3478984.1"/>
    </source>
</evidence>
<feature type="transmembrane region" description="Helical" evidence="2">
    <location>
        <begin position="227"/>
        <end position="248"/>
    </location>
</feature>
<organism evidence="4 5">
    <name type="scientific">Meripilus lineatus</name>
    <dbReference type="NCBI Taxonomy" id="2056292"/>
    <lineage>
        <taxon>Eukaryota</taxon>
        <taxon>Fungi</taxon>
        <taxon>Dikarya</taxon>
        <taxon>Basidiomycota</taxon>
        <taxon>Agaricomycotina</taxon>
        <taxon>Agaricomycetes</taxon>
        <taxon>Polyporales</taxon>
        <taxon>Meripilaceae</taxon>
        <taxon>Meripilus</taxon>
    </lineage>
</organism>
<accession>A0AAD5YFC1</accession>
<dbReference type="AlphaFoldDB" id="A0AAD5YFC1"/>
<feature type="transmembrane region" description="Helical" evidence="2">
    <location>
        <begin position="97"/>
        <end position="114"/>
    </location>
</feature>
<reference evidence="4" key="1">
    <citation type="submission" date="2022-07" db="EMBL/GenBank/DDBJ databases">
        <title>Genome Sequence of Physisporinus lineatus.</title>
        <authorList>
            <person name="Buettner E."/>
        </authorList>
    </citation>
    <scope>NUCLEOTIDE SEQUENCE</scope>
    <source>
        <strain evidence="4">VT162</strain>
    </source>
</reference>
<feature type="region of interest" description="Disordered" evidence="1">
    <location>
        <begin position="1"/>
        <end position="20"/>
    </location>
</feature>